<protein>
    <recommendedName>
        <fullName evidence="2">DUF659 domain-containing protein</fullName>
    </recommendedName>
</protein>
<evidence type="ECO:0000313" key="3">
    <source>
        <dbReference type="EMBL" id="KAG6954004.1"/>
    </source>
</evidence>
<dbReference type="Pfam" id="PF04937">
    <property type="entry name" value="DUF659"/>
    <property type="match status" value="1"/>
</dbReference>
<dbReference type="VEuPathDB" id="FungiDB:PC110_g5451"/>
<evidence type="ECO:0000259" key="2">
    <source>
        <dbReference type="Pfam" id="PF04937"/>
    </source>
</evidence>
<feature type="region of interest" description="Disordered" evidence="1">
    <location>
        <begin position="453"/>
        <end position="473"/>
    </location>
</feature>
<dbReference type="OrthoDB" id="8196486at2759"/>
<name>A0A8T1U2X1_9STRA</name>
<dbReference type="VEuPathDB" id="FungiDB:PC110_g15623"/>
<accession>A0A8T1U2X1</accession>
<organism evidence="3 4">
    <name type="scientific">Phytophthora cactorum</name>
    <dbReference type="NCBI Taxonomy" id="29920"/>
    <lineage>
        <taxon>Eukaryota</taxon>
        <taxon>Sar</taxon>
        <taxon>Stramenopiles</taxon>
        <taxon>Oomycota</taxon>
        <taxon>Peronosporomycetes</taxon>
        <taxon>Peronosporales</taxon>
        <taxon>Peronosporaceae</taxon>
        <taxon>Phytophthora</taxon>
    </lineage>
</organism>
<feature type="compositionally biased region" description="Low complexity" evidence="1">
    <location>
        <begin position="459"/>
        <end position="473"/>
    </location>
</feature>
<dbReference type="AlphaFoldDB" id="A0A8T1U2X1"/>
<comment type="caution">
    <text evidence="3">The sequence shown here is derived from an EMBL/GenBank/DDBJ whole genome shotgun (WGS) entry which is preliminary data.</text>
</comment>
<evidence type="ECO:0000256" key="1">
    <source>
        <dbReference type="SAM" id="MobiDB-lite"/>
    </source>
</evidence>
<dbReference type="VEuPathDB" id="FungiDB:PC110_g7803"/>
<reference evidence="3" key="1">
    <citation type="submission" date="2021-01" db="EMBL/GenBank/DDBJ databases">
        <title>Phytophthora aleatoria, a newly-described species from Pinus radiata is distinct from Phytophthora cactorum isolates based on comparative genomics.</title>
        <authorList>
            <person name="Mcdougal R."/>
            <person name="Panda P."/>
            <person name="Williams N."/>
            <person name="Studholme D.J."/>
        </authorList>
    </citation>
    <scope>NUCLEOTIDE SEQUENCE</scope>
    <source>
        <strain evidence="3">NZFS 3830</strain>
    </source>
</reference>
<sequence>MSTLALALPVLWENVDKFGFEGVVEVQSSDLPRGCVWCFKSKQLLQTTGLNNVERIKLHLTKRYAARLSTTLMMDAFRPILKSDTTKQFQEQLAWSIKIVTVTLGGKVVTLVTKCWTDINGKDVVNYCAVCGIYTFFLESAYTGTQSHDAAFLTADVERVIAKYDFLDVGAVVTDNTSANQATWKALQEKFPNSRWGSLLACFQTILAAEGILFSFVSAHRFLKAKTKKQKKTRRVVYDLVTSTSFVSCLEKAVSLLKPINSKSFEKNTTPVSGVYQVFTELPAELNVVNLTAAEHKTVKTLIKSRFDFIYGEAHGLAYLLDPRYGGINMDNCVRDRVEKLVHIYFNAKNICDKDIERYSHLEYLLREADEEEDADEGNGGQLSTGFKGMKFGKGAGEGPVAIGGKVDNVAGTSTVAGGSSGTGSLDSGASASGVAFSGPMMIGSSESVDDASGVVTLSSGSSEAASSGDVSVQSGVAATVAGRVSVSGESSSSSTGGAVTVSGVGGDVTVSSGDSSSSTTGSSVFGRSGSGGTLSLVQGNSSAAGADVELVAGGVGSKDAAQKMRIVGSANSQGAGGFVSIYDGSSAASEGDTALLTAVVVTVDEHFDMLCNSAVRYRVVLEK</sequence>
<evidence type="ECO:0000313" key="4">
    <source>
        <dbReference type="Proteomes" id="UP000688947"/>
    </source>
</evidence>
<proteinExistence type="predicted"/>
<dbReference type="EMBL" id="JAENGZ010000779">
    <property type="protein sequence ID" value="KAG6954004.1"/>
    <property type="molecule type" value="Genomic_DNA"/>
</dbReference>
<feature type="domain" description="DUF659" evidence="2">
    <location>
        <begin position="105"/>
        <end position="198"/>
    </location>
</feature>
<gene>
    <name evidence="3" type="ORF">JG687_00012057</name>
</gene>
<dbReference type="Proteomes" id="UP000688947">
    <property type="component" value="Unassembled WGS sequence"/>
</dbReference>
<dbReference type="InterPro" id="IPR007021">
    <property type="entry name" value="DUF659"/>
</dbReference>